<reference evidence="1 2" key="1">
    <citation type="journal article" date="2024" name="J. Plant Pathol.">
        <title>Sequence and assembly of the genome of Seiridium unicorne, isolate CBS 538.82, causal agent of cypress canker disease.</title>
        <authorList>
            <person name="Scali E."/>
            <person name="Rocca G.D."/>
            <person name="Danti R."/>
            <person name="Garbelotto M."/>
            <person name="Barberini S."/>
            <person name="Baroncelli R."/>
            <person name="Emiliani G."/>
        </authorList>
    </citation>
    <scope>NUCLEOTIDE SEQUENCE [LARGE SCALE GENOMIC DNA]</scope>
    <source>
        <strain evidence="1 2">BM-138-508</strain>
    </source>
</reference>
<evidence type="ECO:0000313" key="2">
    <source>
        <dbReference type="Proteomes" id="UP001408356"/>
    </source>
</evidence>
<dbReference type="GO" id="GO:0004386">
    <property type="term" value="F:helicase activity"/>
    <property type="evidence" value="ECO:0007669"/>
    <property type="project" value="UniProtKB-KW"/>
</dbReference>
<dbReference type="Proteomes" id="UP001408356">
    <property type="component" value="Unassembled WGS sequence"/>
</dbReference>
<keyword evidence="1" id="KW-0347">Helicase</keyword>
<proteinExistence type="predicted"/>
<keyword evidence="1" id="KW-0067">ATP-binding</keyword>
<gene>
    <name evidence="1" type="ORF">SUNI508_10620</name>
</gene>
<dbReference type="EMBL" id="JARVKF010000419">
    <property type="protein sequence ID" value="KAK9415015.1"/>
    <property type="molecule type" value="Genomic_DNA"/>
</dbReference>
<sequence length="694" mass="77699">MQQSEQAEQQIVVQPRVSWESKKSEVDDFLKDCTESAGSMAAYLISPHASGKSTCLPIHMLVHTMETQTGPLIYVLSREQEAKSVFRNLVDFKPSLKECITYAEDGEGLAAELDSGDLVVCSYDDFVDWAAEPTKTSFTILADVELRATVSGELFFGKLIELAQPKPENPVMNIILLDARISGRTRKGFDKWNVPLRLIEVQGQQPRPRVERPGDDWKATMSKAIQETEGQVVAILESMDELIEQDVLIIDRLNLCNQNGRGLCVALPADKIVNICPDLSIKGRCRNLTLLLSHGEAVSLVLDEQIRQLVCTTRKLSHHELLQEESWVLQSDNELEKVRYISCSPAPSGRSSDNAPSDPTPPAWNQDLSYLVLRMAEMWPNVHVASYPIHPAPDPAFLIVEYVRLGRLSCLEPGERDGDATFTSRGRTTLGVVQNMRSSDSPGIVPFEMAHFLASVNSVPDVKVKRVIILMALLIYRGELRTDTFCYIQKAPSQAVIDKRCAGIGHKLAKRGWLWGMLGVYLKHLVNGDFQVVSAPIVADGLTVSPAAGRIIAEQYGNLEYLLGLSPMREPIADTDLNDEQIAMVEWELAFSYQHRTAFHFTRTNRQDSWSDVYSSCDVGIHRDREFLDFDGIKDMTKADGGYLAIYLLLEPHQAQSYICRALTYIPRKNIIELGRRQGGSWPQCLVTSVPRRR</sequence>
<keyword evidence="2" id="KW-1185">Reference proteome</keyword>
<evidence type="ECO:0000313" key="1">
    <source>
        <dbReference type="EMBL" id="KAK9415015.1"/>
    </source>
</evidence>
<protein>
    <submittedName>
        <fullName evidence="1">Helicase-associated domain-containing protein</fullName>
    </submittedName>
</protein>
<name>A0ABR2UK62_9PEZI</name>
<accession>A0ABR2UK62</accession>
<keyword evidence="1" id="KW-0547">Nucleotide-binding</keyword>
<comment type="caution">
    <text evidence="1">The sequence shown here is derived from an EMBL/GenBank/DDBJ whole genome shotgun (WGS) entry which is preliminary data.</text>
</comment>
<keyword evidence="1" id="KW-0378">Hydrolase</keyword>
<organism evidence="1 2">
    <name type="scientific">Seiridium unicorne</name>
    <dbReference type="NCBI Taxonomy" id="138068"/>
    <lineage>
        <taxon>Eukaryota</taxon>
        <taxon>Fungi</taxon>
        <taxon>Dikarya</taxon>
        <taxon>Ascomycota</taxon>
        <taxon>Pezizomycotina</taxon>
        <taxon>Sordariomycetes</taxon>
        <taxon>Xylariomycetidae</taxon>
        <taxon>Amphisphaeriales</taxon>
        <taxon>Sporocadaceae</taxon>
        <taxon>Seiridium</taxon>
    </lineage>
</organism>